<comment type="caution">
    <text evidence="8">The sequence shown here is derived from an EMBL/GenBank/DDBJ whole genome shotgun (WGS) entry which is preliminary data.</text>
</comment>
<dbReference type="PROSITE" id="PS50113">
    <property type="entry name" value="PAC"/>
    <property type="match status" value="1"/>
</dbReference>
<keyword evidence="5" id="KW-0472">Membrane</keyword>
<organism evidence="8 9">
    <name type="scientific">Pseudodesulfovibrio hydrargyri</name>
    <dbReference type="NCBI Taxonomy" id="2125990"/>
    <lineage>
        <taxon>Bacteria</taxon>
        <taxon>Pseudomonadati</taxon>
        <taxon>Thermodesulfobacteriota</taxon>
        <taxon>Desulfovibrionia</taxon>
        <taxon>Desulfovibrionales</taxon>
        <taxon>Desulfovibrionaceae</taxon>
    </lineage>
</organism>
<dbReference type="InterPro" id="IPR013656">
    <property type="entry name" value="PAS_4"/>
</dbReference>
<dbReference type="Gene3D" id="3.30.450.20">
    <property type="entry name" value="PAS domain"/>
    <property type="match status" value="1"/>
</dbReference>
<dbReference type="SUPFAM" id="SSF58104">
    <property type="entry name" value="Methyl-accepting chemotaxis protein (MCP) signaling domain"/>
    <property type="match status" value="1"/>
</dbReference>
<dbReference type="PANTHER" id="PTHR32089:SF112">
    <property type="entry name" value="LYSOZYME-LIKE PROTEIN-RELATED"/>
    <property type="match status" value="1"/>
</dbReference>
<dbReference type="SMART" id="SM00283">
    <property type="entry name" value="MA"/>
    <property type="match status" value="1"/>
</dbReference>
<proteinExistence type="inferred from homology"/>
<protein>
    <submittedName>
        <fullName evidence="8">Methyl-accepting chemotaxis protein PctA</fullName>
    </submittedName>
</protein>
<feature type="domain" description="Methyl-accepting transducer" evidence="6">
    <location>
        <begin position="245"/>
        <end position="481"/>
    </location>
</feature>
<feature type="transmembrane region" description="Helical" evidence="5">
    <location>
        <begin position="39"/>
        <end position="57"/>
    </location>
</feature>
<evidence type="ECO:0000256" key="2">
    <source>
        <dbReference type="ARBA" id="ARBA00023224"/>
    </source>
</evidence>
<dbReference type="InterPro" id="IPR000700">
    <property type="entry name" value="PAS-assoc_C"/>
</dbReference>
<dbReference type="GO" id="GO:0007165">
    <property type="term" value="P:signal transduction"/>
    <property type="evidence" value="ECO:0007669"/>
    <property type="project" value="UniProtKB-KW"/>
</dbReference>
<dbReference type="GO" id="GO:0016020">
    <property type="term" value="C:membrane"/>
    <property type="evidence" value="ECO:0007669"/>
    <property type="project" value="UniProtKB-SubCell"/>
</dbReference>
<dbReference type="InterPro" id="IPR035965">
    <property type="entry name" value="PAS-like_dom_sf"/>
</dbReference>
<dbReference type="GO" id="GO:0006935">
    <property type="term" value="P:chemotaxis"/>
    <property type="evidence" value="ECO:0007669"/>
    <property type="project" value="UniProtKB-ARBA"/>
</dbReference>
<feature type="transmembrane region" description="Helical" evidence="5">
    <location>
        <begin position="9"/>
        <end position="33"/>
    </location>
</feature>
<evidence type="ECO:0000259" key="7">
    <source>
        <dbReference type="PROSITE" id="PS50113"/>
    </source>
</evidence>
<reference evidence="8 9" key="1">
    <citation type="submission" date="2015-09" db="EMBL/GenBank/DDBJ databases">
        <title>Genome of Desulfovibrio dechloracetivorans BerOc1, a mercury methylating strain isolated from highly hydrocarbons and metals contaminated coastal sediments.</title>
        <authorList>
            <person name="Goni Urriza M."/>
            <person name="Gassie C."/>
            <person name="Bouchez O."/>
            <person name="Klopp C."/>
            <person name="Ranchou-Peyruse A."/>
            <person name="Remy G."/>
        </authorList>
    </citation>
    <scope>NUCLEOTIDE SEQUENCE [LARGE SCALE GENOMIC DNA]</scope>
    <source>
        <strain evidence="8 9">BerOc1</strain>
    </source>
</reference>
<dbReference type="AlphaFoldDB" id="A0A1J5MVG0"/>
<sequence length="517" mass="54762">MKTGITPRLLAAMAALVGMIVLSCGVAQVYWAVPPAPCWATGAALSLVAVGALFFVSRECMDRRPLMEGLQRVQNDEAVDFTELLGEGEPAAALQDLANGLAYNKGLANGILEGLPMAFLLVDTEERALFTNQHTLDMLQIDGKVENQLGHTLAEIFYNDPKRETAVGKAMHKGQVFRNLEVEIKGHKGGSRHVLANVYALKDRHGKVFGGVCLYLDMTALKEKEDEIRGQNEMITRIAGQADVISDQLAAASEEISSQVELSSQASEETRKLAAEVATAVEQMNATVLEVARNASSTADLSDKARTQAEKGAQIVTAAIEGIASLETQANRLATDMDGLGKQAESIGGIMGVITDIADQTNLLALNAAIEAARAGEAGRGFAVVADEVRKLAEKTMEATKNVEGNISAIQRSAEANVATTRATVKVVAETVDTTKRAGEALSEIVELSGQTSANIQSIATAAEEQSAASEEITRSTGEINEVASGTSRAMHESAQAVGDLARLAGELRRVMDEMRG</sequence>
<dbReference type="EMBL" id="LKAQ01000004">
    <property type="protein sequence ID" value="OIQ49938.1"/>
    <property type="molecule type" value="Genomic_DNA"/>
</dbReference>
<name>A0A1J5MVG0_9BACT</name>
<evidence type="ECO:0000313" key="8">
    <source>
        <dbReference type="EMBL" id="OIQ49938.1"/>
    </source>
</evidence>
<evidence type="ECO:0000256" key="4">
    <source>
        <dbReference type="PROSITE-ProRule" id="PRU00284"/>
    </source>
</evidence>
<gene>
    <name evidence="8" type="primary">pctA_4</name>
    <name evidence="8" type="ORF">BerOc1_01866</name>
</gene>
<evidence type="ECO:0000256" key="3">
    <source>
        <dbReference type="ARBA" id="ARBA00029447"/>
    </source>
</evidence>
<dbReference type="PROSITE" id="PS50111">
    <property type="entry name" value="CHEMOTAXIS_TRANSDUC_2"/>
    <property type="match status" value="1"/>
</dbReference>
<dbReference type="SUPFAM" id="SSF55785">
    <property type="entry name" value="PYP-like sensor domain (PAS domain)"/>
    <property type="match status" value="1"/>
</dbReference>
<keyword evidence="2 4" id="KW-0807">Transducer</keyword>
<evidence type="ECO:0000313" key="9">
    <source>
        <dbReference type="Proteomes" id="UP000181901"/>
    </source>
</evidence>
<dbReference type="Pfam" id="PF00015">
    <property type="entry name" value="MCPsignal"/>
    <property type="match status" value="1"/>
</dbReference>
<dbReference type="PANTHER" id="PTHR32089">
    <property type="entry name" value="METHYL-ACCEPTING CHEMOTAXIS PROTEIN MCPB"/>
    <property type="match status" value="1"/>
</dbReference>
<dbReference type="PROSITE" id="PS51257">
    <property type="entry name" value="PROKAR_LIPOPROTEIN"/>
    <property type="match status" value="1"/>
</dbReference>
<keyword evidence="9" id="KW-1185">Reference proteome</keyword>
<dbReference type="Proteomes" id="UP000181901">
    <property type="component" value="Unassembled WGS sequence"/>
</dbReference>
<keyword evidence="5" id="KW-1133">Transmembrane helix</keyword>
<feature type="domain" description="PAC" evidence="7">
    <location>
        <begin position="178"/>
        <end position="230"/>
    </location>
</feature>
<comment type="similarity">
    <text evidence="3">Belongs to the methyl-accepting chemotaxis (MCP) protein family.</text>
</comment>
<evidence type="ECO:0000256" key="1">
    <source>
        <dbReference type="ARBA" id="ARBA00004370"/>
    </source>
</evidence>
<keyword evidence="5" id="KW-0812">Transmembrane</keyword>
<accession>A0A1J5MVG0</accession>
<comment type="subcellular location">
    <subcellularLocation>
        <location evidence="1">Membrane</location>
    </subcellularLocation>
</comment>
<evidence type="ECO:0000256" key="5">
    <source>
        <dbReference type="SAM" id="Phobius"/>
    </source>
</evidence>
<dbReference type="InterPro" id="IPR004089">
    <property type="entry name" value="MCPsignal_dom"/>
</dbReference>
<dbReference type="FunFam" id="1.10.287.950:FF:000001">
    <property type="entry name" value="Methyl-accepting chemotaxis sensory transducer"/>
    <property type="match status" value="1"/>
</dbReference>
<dbReference type="Gene3D" id="1.10.287.950">
    <property type="entry name" value="Methyl-accepting chemotaxis protein"/>
    <property type="match status" value="1"/>
</dbReference>
<evidence type="ECO:0000259" key="6">
    <source>
        <dbReference type="PROSITE" id="PS50111"/>
    </source>
</evidence>
<dbReference type="CDD" id="cd11386">
    <property type="entry name" value="MCP_signal"/>
    <property type="match status" value="1"/>
</dbReference>
<dbReference type="Pfam" id="PF08448">
    <property type="entry name" value="PAS_4"/>
    <property type="match status" value="1"/>
</dbReference>